<feature type="region of interest" description="Disordered" evidence="1">
    <location>
        <begin position="70"/>
        <end position="100"/>
    </location>
</feature>
<evidence type="ECO:0000256" key="1">
    <source>
        <dbReference type="SAM" id="MobiDB-lite"/>
    </source>
</evidence>
<dbReference type="EMBL" id="MT143426">
    <property type="protein sequence ID" value="QJA96712.1"/>
    <property type="molecule type" value="Genomic_DNA"/>
</dbReference>
<name>A0A6M3LT75_9ZZZZ</name>
<gene>
    <name evidence="2" type="ORF">MM415B07576_0009</name>
</gene>
<feature type="compositionally biased region" description="Basic and acidic residues" evidence="1">
    <location>
        <begin position="70"/>
        <end position="79"/>
    </location>
</feature>
<proteinExistence type="predicted"/>
<reference evidence="2" key="1">
    <citation type="submission" date="2020-03" db="EMBL/GenBank/DDBJ databases">
        <title>The deep terrestrial virosphere.</title>
        <authorList>
            <person name="Holmfeldt K."/>
            <person name="Nilsson E."/>
            <person name="Simone D."/>
            <person name="Lopez-Fernandez M."/>
            <person name="Wu X."/>
            <person name="de Brujin I."/>
            <person name="Lundin D."/>
            <person name="Andersson A."/>
            <person name="Bertilsson S."/>
            <person name="Dopson M."/>
        </authorList>
    </citation>
    <scope>NUCLEOTIDE SEQUENCE</scope>
    <source>
        <strain evidence="2">MM415B07576</strain>
    </source>
</reference>
<accession>A0A6M3LT75</accession>
<sequence>MGYWDTETPTDRYIEEQDEGEKKEIRPVELEHFDAGFGPQSGVRGKLTRERDQSIAEKAVRKLFGLEKFGRGKKKDSPKGGDLNIPEVSRNRRGVGKLEL</sequence>
<protein>
    <submittedName>
        <fullName evidence="2">Uncharacterized protein</fullName>
    </submittedName>
</protein>
<dbReference type="AlphaFoldDB" id="A0A6M3LT75"/>
<evidence type="ECO:0000313" key="2">
    <source>
        <dbReference type="EMBL" id="QJA96712.1"/>
    </source>
</evidence>
<feature type="region of interest" description="Disordered" evidence="1">
    <location>
        <begin position="1"/>
        <end position="22"/>
    </location>
</feature>
<feature type="compositionally biased region" description="Basic residues" evidence="1">
    <location>
        <begin position="91"/>
        <end position="100"/>
    </location>
</feature>
<organism evidence="2">
    <name type="scientific">viral metagenome</name>
    <dbReference type="NCBI Taxonomy" id="1070528"/>
    <lineage>
        <taxon>unclassified sequences</taxon>
        <taxon>metagenomes</taxon>
        <taxon>organismal metagenomes</taxon>
    </lineage>
</organism>
<feature type="compositionally biased region" description="Basic and acidic residues" evidence="1">
    <location>
        <begin position="9"/>
        <end position="22"/>
    </location>
</feature>